<sequence>MNPFPEYYEGMITEIHTCLEKVNLRYWAKREGSLVEIICAGPDVYLKEFPNNKIEIADLETWCQPAVSRHTEA</sequence>
<gene>
    <name evidence="1" type="ORF">GCM10011613_25540</name>
</gene>
<protein>
    <submittedName>
        <fullName evidence="1">Uncharacterized protein</fullName>
    </submittedName>
</protein>
<keyword evidence="2" id="KW-1185">Reference proteome</keyword>
<dbReference type="Proteomes" id="UP000619761">
    <property type="component" value="Unassembled WGS sequence"/>
</dbReference>
<organism evidence="1 2">
    <name type="scientific">Cellvibrio zantedeschiae</name>
    <dbReference type="NCBI Taxonomy" id="1237077"/>
    <lineage>
        <taxon>Bacteria</taxon>
        <taxon>Pseudomonadati</taxon>
        <taxon>Pseudomonadota</taxon>
        <taxon>Gammaproteobacteria</taxon>
        <taxon>Cellvibrionales</taxon>
        <taxon>Cellvibrionaceae</taxon>
        <taxon>Cellvibrio</taxon>
    </lineage>
</organism>
<dbReference type="EMBL" id="BMYZ01000002">
    <property type="protein sequence ID" value="GGY79565.1"/>
    <property type="molecule type" value="Genomic_DNA"/>
</dbReference>
<evidence type="ECO:0000313" key="2">
    <source>
        <dbReference type="Proteomes" id="UP000619761"/>
    </source>
</evidence>
<name>A0ABQ3B4Q4_9GAMM</name>
<evidence type="ECO:0000313" key="1">
    <source>
        <dbReference type="EMBL" id="GGY79565.1"/>
    </source>
</evidence>
<accession>A0ABQ3B4Q4</accession>
<proteinExistence type="predicted"/>
<reference evidence="2" key="1">
    <citation type="journal article" date="2019" name="Int. J. Syst. Evol. Microbiol.">
        <title>The Global Catalogue of Microorganisms (GCM) 10K type strain sequencing project: providing services to taxonomists for standard genome sequencing and annotation.</title>
        <authorList>
            <consortium name="The Broad Institute Genomics Platform"/>
            <consortium name="The Broad Institute Genome Sequencing Center for Infectious Disease"/>
            <person name="Wu L."/>
            <person name="Ma J."/>
        </authorList>
    </citation>
    <scope>NUCLEOTIDE SEQUENCE [LARGE SCALE GENOMIC DNA]</scope>
    <source>
        <strain evidence="2">KCTC 32239</strain>
    </source>
</reference>
<comment type="caution">
    <text evidence="1">The sequence shown here is derived from an EMBL/GenBank/DDBJ whole genome shotgun (WGS) entry which is preliminary data.</text>
</comment>